<reference evidence="2" key="2">
    <citation type="submission" date="2020-09" db="EMBL/GenBank/DDBJ databases">
        <authorList>
            <person name="Sun Q."/>
            <person name="Zhou Y."/>
        </authorList>
    </citation>
    <scope>NUCLEOTIDE SEQUENCE</scope>
    <source>
        <strain evidence="2">CGMCC 4.7368</strain>
    </source>
</reference>
<dbReference type="EMBL" id="BMNH01000001">
    <property type="protein sequence ID" value="GGO62643.1"/>
    <property type="molecule type" value="Genomic_DNA"/>
</dbReference>
<sequence length="151" mass="16899">MAVALTNHRLKTRQELREQLIDGFIESLKGDTVAALAGTKLQAARIGDRELLRKYYEADNVYEVVDAMHSILLKAMNAERAAQNLQPLELCDIDHLVLSPESARQQQAWRKSPSTFKVDPALRIRTDRAKDQGELHGQAPKIAAKRGTARS</sequence>
<evidence type="ECO:0000313" key="2">
    <source>
        <dbReference type="EMBL" id="GGO62643.1"/>
    </source>
</evidence>
<comment type="caution">
    <text evidence="2">The sequence shown here is derived from an EMBL/GenBank/DDBJ whole genome shotgun (WGS) entry which is preliminary data.</text>
</comment>
<feature type="region of interest" description="Disordered" evidence="1">
    <location>
        <begin position="127"/>
        <end position="151"/>
    </location>
</feature>
<accession>A0A917YPT5</accession>
<evidence type="ECO:0000313" key="3">
    <source>
        <dbReference type="Proteomes" id="UP000646523"/>
    </source>
</evidence>
<gene>
    <name evidence="2" type="ORF">GCM10012289_07790</name>
</gene>
<dbReference type="Proteomes" id="UP000646523">
    <property type="component" value="Unassembled WGS sequence"/>
</dbReference>
<protein>
    <submittedName>
        <fullName evidence="2">Uncharacterized protein</fullName>
    </submittedName>
</protein>
<proteinExistence type="predicted"/>
<organism evidence="2 3">
    <name type="scientific">Nonomuraea cavernae</name>
    <dbReference type="NCBI Taxonomy" id="2045107"/>
    <lineage>
        <taxon>Bacteria</taxon>
        <taxon>Bacillati</taxon>
        <taxon>Actinomycetota</taxon>
        <taxon>Actinomycetes</taxon>
        <taxon>Streptosporangiales</taxon>
        <taxon>Streptosporangiaceae</taxon>
        <taxon>Nonomuraea</taxon>
    </lineage>
</organism>
<dbReference type="AlphaFoldDB" id="A0A917YPT5"/>
<keyword evidence="3" id="KW-1185">Reference proteome</keyword>
<reference evidence="2" key="1">
    <citation type="journal article" date="2014" name="Int. J. Syst. Evol. Microbiol.">
        <title>Complete genome sequence of Corynebacterium casei LMG S-19264T (=DSM 44701T), isolated from a smear-ripened cheese.</title>
        <authorList>
            <consortium name="US DOE Joint Genome Institute (JGI-PGF)"/>
            <person name="Walter F."/>
            <person name="Albersmeier A."/>
            <person name="Kalinowski J."/>
            <person name="Ruckert C."/>
        </authorList>
    </citation>
    <scope>NUCLEOTIDE SEQUENCE</scope>
    <source>
        <strain evidence="2">CGMCC 4.7368</strain>
    </source>
</reference>
<name>A0A917YPT5_9ACTN</name>
<evidence type="ECO:0000256" key="1">
    <source>
        <dbReference type="SAM" id="MobiDB-lite"/>
    </source>
</evidence>